<name>Q5AX04_EMENI</name>
<reference evidence="2" key="2">
    <citation type="journal article" date="2009" name="Fungal Genet. Biol.">
        <title>The 2008 update of the Aspergillus nidulans genome annotation: a community effort.</title>
        <authorList>
            <person name="Wortman J.R."/>
            <person name="Gilsenan J.M."/>
            <person name="Joardar V."/>
            <person name="Deegan J."/>
            <person name="Clutterbuck J."/>
            <person name="Andersen M.R."/>
            <person name="Archer D."/>
            <person name="Bencina M."/>
            <person name="Braus G."/>
            <person name="Coutinho P."/>
            <person name="von Dohren H."/>
            <person name="Doonan J."/>
            <person name="Driessen A.J."/>
            <person name="Durek P."/>
            <person name="Espeso E."/>
            <person name="Fekete E."/>
            <person name="Flipphi M."/>
            <person name="Estrada C.G."/>
            <person name="Geysens S."/>
            <person name="Goldman G."/>
            <person name="de Groot P.W."/>
            <person name="Hansen K."/>
            <person name="Harris S.D."/>
            <person name="Heinekamp T."/>
            <person name="Helmstaedt K."/>
            <person name="Henrissat B."/>
            <person name="Hofmann G."/>
            <person name="Homan T."/>
            <person name="Horio T."/>
            <person name="Horiuchi H."/>
            <person name="James S."/>
            <person name="Jones M."/>
            <person name="Karaffa L."/>
            <person name="Karanyi Z."/>
            <person name="Kato M."/>
            <person name="Keller N."/>
            <person name="Kelly D.E."/>
            <person name="Kiel J.A."/>
            <person name="Kim J.M."/>
            <person name="van der Klei I.J."/>
            <person name="Klis F.M."/>
            <person name="Kovalchuk A."/>
            <person name="Krasevec N."/>
            <person name="Kubicek C.P."/>
            <person name="Liu B."/>
            <person name="Maccabe A."/>
            <person name="Meyer V."/>
            <person name="Mirabito P."/>
            <person name="Miskei M."/>
            <person name="Mos M."/>
            <person name="Mullins J."/>
            <person name="Nelson D.R."/>
            <person name="Nielsen J."/>
            <person name="Oakley B.R."/>
            <person name="Osmani S.A."/>
            <person name="Pakula T."/>
            <person name="Paszewski A."/>
            <person name="Paulsen I."/>
            <person name="Pilsyk S."/>
            <person name="Pocsi I."/>
            <person name="Punt P.J."/>
            <person name="Ram A.F."/>
            <person name="Ren Q."/>
            <person name="Robellet X."/>
            <person name="Robson G."/>
            <person name="Seiboth B."/>
            <person name="van Solingen P."/>
            <person name="Specht T."/>
            <person name="Sun J."/>
            <person name="Taheri-Talesh N."/>
            <person name="Takeshita N."/>
            <person name="Ussery D."/>
            <person name="vanKuyk P.A."/>
            <person name="Visser H."/>
            <person name="van de Vondervoort P.J."/>
            <person name="de Vries R.P."/>
            <person name="Walton J."/>
            <person name="Xiang X."/>
            <person name="Xiong Y."/>
            <person name="Zeng A.P."/>
            <person name="Brandt B.W."/>
            <person name="Cornell M.J."/>
            <person name="van den Hondel C.A."/>
            <person name="Visser J."/>
            <person name="Oliver S.G."/>
            <person name="Turner G."/>
        </authorList>
    </citation>
    <scope>GENOME REANNOTATION</scope>
    <source>
        <strain evidence="2">FGSC A4 / ATCC 38163 / CBS 112.46 / NRRL 194 / M139</strain>
    </source>
</reference>
<accession>C8VD47</accession>
<reference evidence="2" key="1">
    <citation type="journal article" date="2005" name="Nature">
        <title>Sequencing of Aspergillus nidulans and comparative analysis with A. fumigatus and A. oryzae.</title>
        <authorList>
            <person name="Galagan J.E."/>
            <person name="Calvo S.E."/>
            <person name="Cuomo C."/>
            <person name="Ma L.J."/>
            <person name="Wortman J.R."/>
            <person name="Batzoglou S."/>
            <person name="Lee S.I."/>
            <person name="Basturkmen M."/>
            <person name="Spevak C.C."/>
            <person name="Clutterbuck J."/>
            <person name="Kapitonov V."/>
            <person name="Jurka J."/>
            <person name="Scazzocchio C."/>
            <person name="Farman M."/>
            <person name="Butler J."/>
            <person name="Purcell S."/>
            <person name="Harris S."/>
            <person name="Braus G.H."/>
            <person name="Draht O."/>
            <person name="Busch S."/>
            <person name="D'Enfert C."/>
            <person name="Bouchier C."/>
            <person name="Goldman G.H."/>
            <person name="Bell-Pedersen D."/>
            <person name="Griffiths-Jones S."/>
            <person name="Doonan J.H."/>
            <person name="Yu J."/>
            <person name="Vienken K."/>
            <person name="Pain A."/>
            <person name="Freitag M."/>
            <person name="Selker E.U."/>
            <person name="Archer D.B."/>
            <person name="Penalva M.A."/>
            <person name="Oakley B.R."/>
            <person name="Momany M."/>
            <person name="Tanaka T."/>
            <person name="Kumagai T."/>
            <person name="Asai K."/>
            <person name="Machida M."/>
            <person name="Nierman W.C."/>
            <person name="Denning D.W."/>
            <person name="Caddick M."/>
            <person name="Hynes M."/>
            <person name="Paoletti M."/>
            <person name="Fischer R."/>
            <person name="Miller B."/>
            <person name="Dyer P."/>
            <person name="Sachs M.S."/>
            <person name="Osmani S.A."/>
            <person name="Birren B.W."/>
        </authorList>
    </citation>
    <scope>NUCLEOTIDE SEQUENCE [LARGE SCALE GENOMIC DNA]</scope>
    <source>
        <strain evidence="2">FGSC A4 / ATCC 38163 / CBS 112.46 / NRRL 194 / M139</strain>
    </source>
</reference>
<dbReference type="InParanoid" id="Q5AX04"/>
<gene>
    <name evidence="1" type="ORF">ANIA_07176</name>
</gene>
<dbReference type="AlphaFoldDB" id="Q5AX04"/>
<dbReference type="HOGENOM" id="CLU_1758785_0_0_1"/>
<dbReference type="EMBL" id="BN001304">
    <property type="protein sequence ID" value="CBF78924.1"/>
    <property type="molecule type" value="Genomic_DNA"/>
</dbReference>
<dbReference type="RefSeq" id="XP_664780.1">
    <property type="nucleotide sequence ID" value="XM_659688.1"/>
</dbReference>
<dbReference type="GeneID" id="2869825"/>
<dbReference type="Proteomes" id="UP000000560">
    <property type="component" value="Chromosome IV"/>
</dbReference>
<protein>
    <submittedName>
        <fullName evidence="1">Uncharacterized protein</fullName>
    </submittedName>
</protein>
<organism evidence="1 2">
    <name type="scientific">Emericella nidulans (strain FGSC A4 / ATCC 38163 / CBS 112.46 / NRRL 194 / M139)</name>
    <name type="common">Aspergillus nidulans</name>
    <dbReference type="NCBI Taxonomy" id="227321"/>
    <lineage>
        <taxon>Eukaryota</taxon>
        <taxon>Fungi</taxon>
        <taxon>Dikarya</taxon>
        <taxon>Ascomycota</taxon>
        <taxon>Pezizomycotina</taxon>
        <taxon>Eurotiomycetes</taxon>
        <taxon>Eurotiomycetidae</taxon>
        <taxon>Eurotiales</taxon>
        <taxon>Aspergillaceae</taxon>
        <taxon>Aspergillus</taxon>
        <taxon>Aspergillus subgen. Nidulantes</taxon>
    </lineage>
</organism>
<evidence type="ECO:0000313" key="1">
    <source>
        <dbReference type="EMBL" id="CBF78924.1"/>
    </source>
</evidence>
<proteinExistence type="predicted"/>
<accession>Q5AX04</accession>
<dbReference type="VEuPathDB" id="FungiDB:AN7176"/>
<sequence>MVDIATNVLTTTVSVQSVSRHAISFWLRCLSPVSANHDSPLWEAQSVLEHPTELRINTLGIEPITRSSHYEDVRSNFNFDINQVDGETQNELLMVVTSVEPFQLTYLEPIIFYTEHAIAVEHADSVLNRKEPWTRHTLDSISDAYCMQ</sequence>
<dbReference type="KEGG" id="ani:ANIA_07176"/>
<evidence type="ECO:0000313" key="2">
    <source>
        <dbReference type="Proteomes" id="UP000000560"/>
    </source>
</evidence>
<keyword evidence="2" id="KW-1185">Reference proteome</keyword>